<sequence>MEEKIISDISVQGRNSQNTDSPNGGQNNLSALPGPALDTAELSQEALRLLRLNKIPIAQFFAHVLERSQGRRSEILNKPKTFEQLSEEGREPY</sequence>
<comment type="caution">
    <text evidence="9">The sequence shown here is derived from an EMBL/GenBank/DDBJ whole genome shotgun (WGS) entry which is preliminary data.</text>
</comment>
<accession>A0ABN8Q8M0</accession>
<keyword evidence="2" id="KW-0805">Transcription regulation</keyword>
<dbReference type="EMBL" id="CALNXK010000113">
    <property type="protein sequence ID" value="CAH3159349.1"/>
    <property type="molecule type" value="Genomic_DNA"/>
</dbReference>
<keyword evidence="3" id="KW-0238">DNA-binding</keyword>
<evidence type="ECO:0000259" key="8">
    <source>
        <dbReference type="PROSITE" id="PS51042"/>
    </source>
</evidence>
<proteinExistence type="predicted"/>
<comment type="subcellular location">
    <subcellularLocation>
        <location evidence="1">Nucleus</location>
    </subcellularLocation>
</comment>
<reference evidence="9 10" key="1">
    <citation type="submission" date="2022-05" db="EMBL/GenBank/DDBJ databases">
        <authorList>
            <consortium name="Genoscope - CEA"/>
            <person name="William W."/>
        </authorList>
    </citation>
    <scope>NUCLEOTIDE SEQUENCE [LARGE SCALE GENOMIC DNA]</scope>
</reference>
<dbReference type="InterPro" id="IPR010982">
    <property type="entry name" value="Lambda_DNA-bd_dom_sf"/>
</dbReference>
<name>A0ABN8Q8M0_9CNID</name>
<gene>
    <name evidence="9" type="ORF">PLOB_00003632</name>
</gene>
<dbReference type="Pfam" id="PF02376">
    <property type="entry name" value="CUT"/>
    <property type="match status" value="1"/>
</dbReference>
<keyword evidence="10" id="KW-1185">Reference proteome</keyword>
<dbReference type="SUPFAM" id="SSF47413">
    <property type="entry name" value="lambda repressor-like DNA-binding domains"/>
    <property type="match status" value="1"/>
</dbReference>
<dbReference type="Proteomes" id="UP001159405">
    <property type="component" value="Unassembled WGS sequence"/>
</dbReference>
<protein>
    <recommendedName>
        <fullName evidence="8">CUT domain-containing protein</fullName>
    </recommendedName>
</protein>
<keyword evidence="5" id="KW-0804">Transcription</keyword>
<evidence type="ECO:0000313" key="10">
    <source>
        <dbReference type="Proteomes" id="UP001159405"/>
    </source>
</evidence>
<evidence type="ECO:0000256" key="3">
    <source>
        <dbReference type="ARBA" id="ARBA00023125"/>
    </source>
</evidence>
<keyword evidence="4" id="KW-0371">Homeobox</keyword>
<evidence type="ECO:0000256" key="4">
    <source>
        <dbReference type="ARBA" id="ARBA00023155"/>
    </source>
</evidence>
<dbReference type="PROSITE" id="PS51042">
    <property type="entry name" value="CUT"/>
    <property type="match status" value="1"/>
</dbReference>
<evidence type="ECO:0000256" key="5">
    <source>
        <dbReference type="ARBA" id="ARBA00023163"/>
    </source>
</evidence>
<dbReference type="InterPro" id="IPR003350">
    <property type="entry name" value="CUT_dom"/>
</dbReference>
<dbReference type="Gene3D" id="1.10.260.40">
    <property type="entry name" value="lambda repressor-like DNA-binding domains"/>
    <property type="match status" value="1"/>
</dbReference>
<evidence type="ECO:0000256" key="6">
    <source>
        <dbReference type="ARBA" id="ARBA00023242"/>
    </source>
</evidence>
<feature type="region of interest" description="Disordered" evidence="7">
    <location>
        <begin position="1"/>
        <end position="36"/>
    </location>
</feature>
<feature type="domain" description="CUT" evidence="8">
    <location>
        <begin position="28"/>
        <end position="93"/>
    </location>
</feature>
<feature type="compositionally biased region" description="Polar residues" evidence="7">
    <location>
        <begin position="9"/>
        <end position="30"/>
    </location>
</feature>
<evidence type="ECO:0000256" key="2">
    <source>
        <dbReference type="ARBA" id="ARBA00023015"/>
    </source>
</evidence>
<organism evidence="9 10">
    <name type="scientific">Porites lobata</name>
    <dbReference type="NCBI Taxonomy" id="104759"/>
    <lineage>
        <taxon>Eukaryota</taxon>
        <taxon>Metazoa</taxon>
        <taxon>Cnidaria</taxon>
        <taxon>Anthozoa</taxon>
        <taxon>Hexacorallia</taxon>
        <taxon>Scleractinia</taxon>
        <taxon>Fungiina</taxon>
        <taxon>Poritidae</taxon>
        <taxon>Porites</taxon>
    </lineage>
</organism>
<keyword evidence="6" id="KW-0539">Nucleus</keyword>
<evidence type="ECO:0000313" key="9">
    <source>
        <dbReference type="EMBL" id="CAH3159349.1"/>
    </source>
</evidence>
<evidence type="ECO:0000256" key="1">
    <source>
        <dbReference type="ARBA" id="ARBA00004123"/>
    </source>
</evidence>
<evidence type="ECO:0000256" key="7">
    <source>
        <dbReference type="SAM" id="MobiDB-lite"/>
    </source>
</evidence>